<organism evidence="2 3">
    <name type="scientific">Hymenoscyphus albidus</name>
    <dbReference type="NCBI Taxonomy" id="595503"/>
    <lineage>
        <taxon>Eukaryota</taxon>
        <taxon>Fungi</taxon>
        <taxon>Dikarya</taxon>
        <taxon>Ascomycota</taxon>
        <taxon>Pezizomycotina</taxon>
        <taxon>Leotiomycetes</taxon>
        <taxon>Helotiales</taxon>
        <taxon>Helotiaceae</taxon>
        <taxon>Hymenoscyphus</taxon>
    </lineage>
</organism>
<evidence type="ECO:0000313" key="3">
    <source>
        <dbReference type="Proteomes" id="UP000701801"/>
    </source>
</evidence>
<dbReference type="Proteomes" id="UP000701801">
    <property type="component" value="Unassembled WGS sequence"/>
</dbReference>
<evidence type="ECO:0000313" key="2">
    <source>
        <dbReference type="EMBL" id="CAG8973021.1"/>
    </source>
</evidence>
<keyword evidence="3" id="KW-1185">Reference proteome</keyword>
<sequence length="129" mass="14262">MRLECDPSPQYGTNGCHYERAVIACPFTSCTTIRTKLNDLVRAGGCNYHCTASAKAASASPIAESAVRASFSRQIKLLIVHRCADVVLEDVDSFISTHRMEGEQDDRSWQITMTTSRPPQTSNPSHYHS</sequence>
<evidence type="ECO:0000256" key="1">
    <source>
        <dbReference type="SAM" id="MobiDB-lite"/>
    </source>
</evidence>
<proteinExistence type="predicted"/>
<feature type="region of interest" description="Disordered" evidence="1">
    <location>
        <begin position="99"/>
        <end position="129"/>
    </location>
</feature>
<feature type="compositionally biased region" description="Basic and acidic residues" evidence="1">
    <location>
        <begin position="99"/>
        <end position="108"/>
    </location>
</feature>
<protein>
    <submittedName>
        <fullName evidence="2">Uncharacterized protein</fullName>
    </submittedName>
</protein>
<reference evidence="2" key="1">
    <citation type="submission" date="2021-07" db="EMBL/GenBank/DDBJ databases">
        <authorList>
            <person name="Durling M."/>
        </authorList>
    </citation>
    <scope>NUCLEOTIDE SEQUENCE</scope>
</reference>
<accession>A0A9N9Q4A7</accession>
<gene>
    <name evidence="2" type="ORF">HYALB_00007248</name>
</gene>
<name>A0A9N9Q4A7_9HELO</name>
<comment type="caution">
    <text evidence="2">The sequence shown here is derived from an EMBL/GenBank/DDBJ whole genome shotgun (WGS) entry which is preliminary data.</text>
</comment>
<dbReference type="AlphaFoldDB" id="A0A9N9Q4A7"/>
<feature type="compositionally biased region" description="Polar residues" evidence="1">
    <location>
        <begin position="109"/>
        <end position="129"/>
    </location>
</feature>
<dbReference type="EMBL" id="CAJVRM010000060">
    <property type="protein sequence ID" value="CAG8973021.1"/>
    <property type="molecule type" value="Genomic_DNA"/>
</dbReference>